<reference evidence="6" key="1">
    <citation type="submission" date="2016-10" db="EMBL/GenBank/DDBJ databases">
        <authorList>
            <person name="Varghese N."/>
            <person name="Submissions S."/>
        </authorList>
    </citation>
    <scope>NUCLEOTIDE SEQUENCE [LARGE SCALE GENOMIC DNA]</scope>
    <source>
        <strain evidence="6">DSM 17465</strain>
    </source>
</reference>
<sequence>MNAEQKITGMDVWHVQLPVNARRDHGIGSVEHAVDIIILRLTAEGGETGWGEASPWSVFTGSAEASFAALDRYIRPLVVGRTIGERATIMKDAQKAVAHCTEAKAALESALLDLQGRISGLPVWALLGGKCRDTIPLSCSIADPDFDRDLALMERLKEDGVRIIKLKTGFKGHEFDMMRMEHLRMNYPEFSIRVDYNQGLHHDSALACVRDIATFQPDFIEQPVAHNLRELMATIRNSIDVPLLADESIFGPEDMLTAIKMGIADGVSVKIMKTGGLTRAQTVARMAATAGMSAYGGDMFESGLAHLAGTHMIAATPEITLACEFYQAKYFLVEDLMETPFETRGGDVIVPQTAGLGGRPDLEKVERYAISKSAVMGAA</sequence>
<dbReference type="Pfam" id="PF02746">
    <property type="entry name" value="MR_MLE_N"/>
    <property type="match status" value="1"/>
</dbReference>
<evidence type="ECO:0000313" key="6">
    <source>
        <dbReference type="Proteomes" id="UP000183371"/>
    </source>
</evidence>
<dbReference type="EMBL" id="FPBD01000007">
    <property type="protein sequence ID" value="SFU06221.1"/>
    <property type="molecule type" value="Genomic_DNA"/>
</dbReference>
<dbReference type="SMART" id="SM00922">
    <property type="entry name" value="MR_MLE"/>
    <property type="match status" value="1"/>
</dbReference>
<dbReference type="Pfam" id="PF13378">
    <property type="entry name" value="MR_MLE_C"/>
    <property type="match status" value="1"/>
</dbReference>
<evidence type="ECO:0000256" key="3">
    <source>
        <dbReference type="ARBA" id="ARBA00023235"/>
    </source>
</evidence>
<dbReference type="PANTHER" id="PTHR48073">
    <property type="entry name" value="O-SUCCINYLBENZOATE SYNTHASE-RELATED"/>
    <property type="match status" value="1"/>
</dbReference>
<protein>
    <submittedName>
        <fullName evidence="5">Muconate cycloisomerase</fullName>
    </submittedName>
</protein>
<dbReference type="GO" id="GO:0000287">
    <property type="term" value="F:magnesium ion binding"/>
    <property type="evidence" value="ECO:0007669"/>
    <property type="project" value="UniProtKB-ARBA"/>
</dbReference>
<dbReference type="Gene3D" id="3.20.20.120">
    <property type="entry name" value="Enolase-like C-terminal domain"/>
    <property type="match status" value="1"/>
</dbReference>
<organism evidence="5 6">
    <name type="scientific">Pseudovibrio denitrificans</name>
    <dbReference type="NCBI Taxonomy" id="258256"/>
    <lineage>
        <taxon>Bacteria</taxon>
        <taxon>Pseudomonadati</taxon>
        <taxon>Pseudomonadota</taxon>
        <taxon>Alphaproteobacteria</taxon>
        <taxon>Hyphomicrobiales</taxon>
        <taxon>Stappiaceae</taxon>
        <taxon>Pseudovibrio</taxon>
    </lineage>
</organism>
<dbReference type="PROSITE" id="PS00909">
    <property type="entry name" value="MR_MLE_2"/>
    <property type="match status" value="1"/>
</dbReference>
<evidence type="ECO:0000256" key="1">
    <source>
        <dbReference type="ARBA" id="ARBA00008031"/>
    </source>
</evidence>
<comment type="similarity">
    <text evidence="1">Belongs to the mandelate racemase/muconate lactonizing enzyme family.</text>
</comment>
<dbReference type="InterPro" id="IPR029017">
    <property type="entry name" value="Enolase-like_N"/>
</dbReference>
<proteinExistence type="inferred from homology"/>
<dbReference type="InterPro" id="IPR013342">
    <property type="entry name" value="Mandelate_racemase_C"/>
</dbReference>
<dbReference type="AlphaFoldDB" id="A0A1I7D3L4"/>
<evidence type="ECO:0000313" key="5">
    <source>
        <dbReference type="EMBL" id="SFU06221.1"/>
    </source>
</evidence>
<dbReference type="InterPro" id="IPR018110">
    <property type="entry name" value="Mandel_Rmase/mucon_lact_enz_CS"/>
</dbReference>
<dbReference type="InterPro" id="IPR013341">
    <property type="entry name" value="Mandelate_racemase_N_dom"/>
</dbReference>
<dbReference type="RefSeq" id="WP_054783883.1">
    <property type="nucleotide sequence ID" value="NZ_FPBD01000007.1"/>
</dbReference>
<dbReference type="FunFam" id="3.20.20.120:FF:000028">
    <property type="entry name" value="Muconate cycloisomerase I"/>
    <property type="match status" value="1"/>
</dbReference>
<evidence type="ECO:0000259" key="4">
    <source>
        <dbReference type="SMART" id="SM00922"/>
    </source>
</evidence>
<dbReference type="Gene3D" id="3.30.390.10">
    <property type="entry name" value="Enolase-like, N-terminal domain"/>
    <property type="match status" value="1"/>
</dbReference>
<evidence type="ECO:0000256" key="2">
    <source>
        <dbReference type="ARBA" id="ARBA00022723"/>
    </source>
</evidence>
<dbReference type="GO" id="GO:0006518">
    <property type="term" value="P:peptide metabolic process"/>
    <property type="evidence" value="ECO:0007669"/>
    <property type="project" value="UniProtKB-ARBA"/>
</dbReference>
<dbReference type="PANTHER" id="PTHR48073:SF2">
    <property type="entry name" value="O-SUCCINYLBENZOATE SYNTHASE"/>
    <property type="match status" value="1"/>
</dbReference>
<keyword evidence="3 5" id="KW-0413">Isomerase</keyword>
<dbReference type="GO" id="GO:0009063">
    <property type="term" value="P:amino acid catabolic process"/>
    <property type="evidence" value="ECO:0007669"/>
    <property type="project" value="InterPro"/>
</dbReference>
<dbReference type="SFLD" id="SFLDS00001">
    <property type="entry name" value="Enolase"/>
    <property type="match status" value="1"/>
</dbReference>
<dbReference type="SUPFAM" id="SSF54826">
    <property type="entry name" value="Enolase N-terminal domain-like"/>
    <property type="match status" value="1"/>
</dbReference>
<dbReference type="SUPFAM" id="SSF51604">
    <property type="entry name" value="Enolase C-terminal domain-like"/>
    <property type="match status" value="1"/>
</dbReference>
<dbReference type="GO" id="GO:0016854">
    <property type="term" value="F:racemase and epimerase activity"/>
    <property type="evidence" value="ECO:0007669"/>
    <property type="project" value="UniProtKB-ARBA"/>
</dbReference>
<dbReference type="Proteomes" id="UP000183371">
    <property type="component" value="Unassembled WGS sequence"/>
</dbReference>
<gene>
    <name evidence="5" type="ORF">SAMN05444141_107249</name>
</gene>
<accession>A0A1I7D3L4</accession>
<dbReference type="PROSITE" id="PS00908">
    <property type="entry name" value="MR_MLE_1"/>
    <property type="match status" value="1"/>
</dbReference>
<keyword evidence="2" id="KW-0479">Metal-binding</keyword>
<keyword evidence="6" id="KW-1185">Reference proteome</keyword>
<dbReference type="SFLD" id="SFLDG00180">
    <property type="entry name" value="muconate_cycloisomerase"/>
    <property type="match status" value="1"/>
</dbReference>
<dbReference type="InterPro" id="IPR036849">
    <property type="entry name" value="Enolase-like_C_sf"/>
</dbReference>
<feature type="domain" description="Mandelate racemase/muconate lactonizing enzyme C-terminal" evidence="4">
    <location>
        <begin position="146"/>
        <end position="242"/>
    </location>
</feature>
<name>A0A1I7D3L4_9HYPH</name>
<dbReference type="InterPro" id="IPR029065">
    <property type="entry name" value="Enolase_C-like"/>
</dbReference>